<dbReference type="EC" id="2.2.1.6" evidence="4"/>
<dbReference type="UniPathway" id="UPA00047">
    <property type="reaction ID" value="UER00055"/>
</dbReference>
<accession>F9W241</accession>
<keyword evidence="5" id="KW-0285">Flavoprotein</keyword>
<sequence length="552" mass="57446">MTATGARVILDELARGGVTACFTNPGTSEMHFVTALDEVPRIRPVLTLFEGVATGAADGFARISGRPAATLLHLGCGLGNGLANLHNARRARVPMVNVVGDHATDHVRFDAPLQSDIAATAATVSGWVRHAGADSVAEDASAAVRAAMYAGGQVATLIVPADVAWSPARHTPGSTEAAYTAPAEHVQDVEEMVTALREAGRQVGLIVGGTALGGEALSTVARIAATSGARIFAEVFPTRIERGAGRPYLERLAYVPELARTQLAGLDRLILLDTRRPVAFFGYPGKSGDLVPPGCTIHEVGRSQTRAVIDEISSRLRLADRDIPSVGHPALPRPPRGALTAHSVCAAVATTLPPGAIISDESNTSGLALPAMTASAAPHDVLTLTGGAIGQGLPVAVGAAVAAPDRPVLALQSDGSAMYTIQSLWTMAREALDVTVVLLNNSAYSILDVELQRVRAGKPGDVARSQLRLDQPALDFVDLSRGMGVPATRPENARDLVLDLTRAFAEPGPHLIDARIPATYTGMTLKALPYALGALDALPAGMARRLARRLTP</sequence>
<evidence type="ECO:0000256" key="2">
    <source>
        <dbReference type="ARBA" id="ARBA00005025"/>
    </source>
</evidence>
<dbReference type="InterPro" id="IPR012001">
    <property type="entry name" value="Thiamin_PyroP_enz_TPP-bd_dom"/>
</dbReference>
<comment type="catalytic activity">
    <reaction evidence="9">
        <text>2 pyruvate + H(+) = (2S)-2-acetolactate + CO2</text>
        <dbReference type="Rhea" id="RHEA:25249"/>
        <dbReference type="ChEBI" id="CHEBI:15361"/>
        <dbReference type="ChEBI" id="CHEBI:15378"/>
        <dbReference type="ChEBI" id="CHEBI:16526"/>
        <dbReference type="ChEBI" id="CHEBI:58476"/>
        <dbReference type="EC" id="2.2.1.6"/>
    </reaction>
</comment>
<protein>
    <recommendedName>
        <fullName evidence="4">acetolactate synthase</fullName>
        <ecNumber evidence="4">2.2.1.6</ecNumber>
    </recommendedName>
</protein>
<comment type="caution">
    <text evidence="12">The sequence shown here is derived from an EMBL/GenBank/DDBJ whole genome shotgun (WGS) entry which is preliminary data.</text>
</comment>
<evidence type="ECO:0000259" key="11">
    <source>
        <dbReference type="Pfam" id="PF02776"/>
    </source>
</evidence>
<dbReference type="eggNOG" id="COG0028">
    <property type="taxonomic scope" value="Bacteria"/>
</dbReference>
<keyword evidence="8" id="KW-0100">Branched-chain amino acid biosynthesis</keyword>
<dbReference type="InterPro" id="IPR011766">
    <property type="entry name" value="TPP_enzyme_TPP-bd"/>
</dbReference>
<evidence type="ECO:0000256" key="7">
    <source>
        <dbReference type="ARBA" id="ARBA00023052"/>
    </source>
</evidence>
<keyword evidence="6" id="KW-0274">FAD</keyword>
<keyword evidence="8" id="KW-0028">Amino-acid biosynthesis</keyword>
<feature type="domain" description="Thiamine pyrophosphate enzyme N-terminal TPP-binding" evidence="11">
    <location>
        <begin position="4"/>
        <end position="110"/>
    </location>
</feature>
<dbReference type="InterPro" id="IPR045229">
    <property type="entry name" value="TPP_enz"/>
</dbReference>
<comment type="similarity">
    <text evidence="3">Belongs to the TPP enzyme family.</text>
</comment>
<evidence type="ECO:0000256" key="8">
    <source>
        <dbReference type="ARBA" id="ARBA00023304"/>
    </source>
</evidence>
<dbReference type="GO" id="GO:0050660">
    <property type="term" value="F:flavin adenine dinucleotide binding"/>
    <property type="evidence" value="ECO:0007669"/>
    <property type="project" value="TreeGrafter"/>
</dbReference>
<dbReference type="AlphaFoldDB" id="F9W241"/>
<comment type="pathway">
    <text evidence="2">Amino-acid biosynthesis; L-valine biosynthesis; L-valine from pyruvate: step 1/4.</text>
</comment>
<keyword evidence="7" id="KW-0786">Thiamine pyrophosphate</keyword>
<evidence type="ECO:0000256" key="3">
    <source>
        <dbReference type="ARBA" id="ARBA00007812"/>
    </source>
</evidence>
<dbReference type="Proteomes" id="UP000003558">
    <property type="component" value="Unassembled WGS sequence"/>
</dbReference>
<dbReference type="RefSeq" id="WP_006360967.1">
    <property type="nucleotide sequence ID" value="NZ_BACI01000118.1"/>
</dbReference>
<gene>
    <name evidence="12" type="ORF">GOALK_118_00190</name>
</gene>
<dbReference type="GO" id="GO:0030976">
    <property type="term" value="F:thiamine pyrophosphate binding"/>
    <property type="evidence" value="ECO:0007669"/>
    <property type="project" value="InterPro"/>
</dbReference>
<dbReference type="GO" id="GO:0000287">
    <property type="term" value="F:magnesium ion binding"/>
    <property type="evidence" value="ECO:0007669"/>
    <property type="project" value="UniProtKB-ARBA"/>
</dbReference>
<dbReference type="CDD" id="cd02002">
    <property type="entry name" value="TPP_BFDC"/>
    <property type="match status" value="1"/>
</dbReference>
<dbReference type="Gene3D" id="3.40.50.970">
    <property type="match status" value="2"/>
</dbReference>
<dbReference type="PANTHER" id="PTHR18968">
    <property type="entry name" value="THIAMINE PYROPHOSPHATE ENZYMES"/>
    <property type="match status" value="1"/>
</dbReference>
<dbReference type="Pfam" id="PF02776">
    <property type="entry name" value="TPP_enzyme_N"/>
    <property type="match status" value="1"/>
</dbReference>
<reference evidence="12 13" key="1">
    <citation type="submission" date="2011-05" db="EMBL/GenBank/DDBJ databases">
        <title>Whole genome shotgun sequence of Gordonia alkanivorans NBRC 16433.</title>
        <authorList>
            <person name="Hosoyama A."/>
            <person name="Nakamura S."/>
            <person name="Takarada H."/>
            <person name="Tsuchikane K."/>
            <person name="Yamazaki S."/>
            <person name="Fujita N."/>
        </authorList>
    </citation>
    <scope>NUCLEOTIDE SEQUENCE [LARGE SCALE GENOMIC DNA]</scope>
    <source>
        <strain evidence="12 13">NBRC 16433</strain>
    </source>
</reference>
<dbReference type="UniPathway" id="UPA00049">
    <property type="reaction ID" value="UER00059"/>
</dbReference>
<name>F9W241_9ACTN</name>
<evidence type="ECO:0000256" key="5">
    <source>
        <dbReference type="ARBA" id="ARBA00022630"/>
    </source>
</evidence>
<evidence type="ECO:0000313" key="12">
    <source>
        <dbReference type="EMBL" id="GAA14901.1"/>
    </source>
</evidence>
<organism evidence="12 13">
    <name type="scientific">Gordonia alkanivorans NBRC 16433</name>
    <dbReference type="NCBI Taxonomy" id="1027371"/>
    <lineage>
        <taxon>Bacteria</taxon>
        <taxon>Bacillati</taxon>
        <taxon>Actinomycetota</taxon>
        <taxon>Actinomycetes</taxon>
        <taxon>Mycobacteriales</taxon>
        <taxon>Gordoniaceae</taxon>
        <taxon>Gordonia</taxon>
    </lineage>
</organism>
<dbReference type="STRING" id="1027371.GOALK_118_00190"/>
<evidence type="ECO:0000256" key="6">
    <source>
        <dbReference type="ARBA" id="ARBA00022827"/>
    </source>
</evidence>
<evidence type="ECO:0000313" key="13">
    <source>
        <dbReference type="Proteomes" id="UP000003558"/>
    </source>
</evidence>
<dbReference type="GO" id="GO:0009099">
    <property type="term" value="P:L-valine biosynthetic process"/>
    <property type="evidence" value="ECO:0007669"/>
    <property type="project" value="UniProtKB-UniPathway"/>
</dbReference>
<dbReference type="PANTHER" id="PTHR18968:SF86">
    <property type="entry name" value="ACETOLACTATE SYNTHASE LARGE SUBUNIT ILVX-RELATED"/>
    <property type="match status" value="1"/>
</dbReference>
<dbReference type="Pfam" id="PF02775">
    <property type="entry name" value="TPP_enzyme_C"/>
    <property type="match status" value="1"/>
</dbReference>
<feature type="domain" description="Thiamine pyrophosphate enzyme TPP-binding" evidence="10">
    <location>
        <begin position="382"/>
        <end position="513"/>
    </location>
</feature>
<evidence type="ECO:0000256" key="9">
    <source>
        <dbReference type="ARBA" id="ARBA00048670"/>
    </source>
</evidence>
<comment type="pathway">
    <text evidence="1">Amino-acid biosynthesis; L-isoleucine biosynthesis; L-isoleucine from 2-oxobutanoate: step 1/4.</text>
</comment>
<evidence type="ECO:0000256" key="1">
    <source>
        <dbReference type="ARBA" id="ARBA00004974"/>
    </source>
</evidence>
<dbReference type="SUPFAM" id="SSF52518">
    <property type="entry name" value="Thiamin diphosphate-binding fold (THDP-binding)"/>
    <property type="match status" value="2"/>
</dbReference>
<dbReference type="InterPro" id="IPR029061">
    <property type="entry name" value="THDP-binding"/>
</dbReference>
<proteinExistence type="inferred from homology"/>
<dbReference type="EMBL" id="BACI01000118">
    <property type="protein sequence ID" value="GAA14901.1"/>
    <property type="molecule type" value="Genomic_DNA"/>
</dbReference>
<dbReference type="GO" id="GO:0003984">
    <property type="term" value="F:acetolactate synthase activity"/>
    <property type="evidence" value="ECO:0007669"/>
    <property type="project" value="UniProtKB-EC"/>
</dbReference>
<dbReference type="CDD" id="cd07035">
    <property type="entry name" value="TPP_PYR_POX_like"/>
    <property type="match status" value="1"/>
</dbReference>
<dbReference type="GO" id="GO:0009097">
    <property type="term" value="P:isoleucine biosynthetic process"/>
    <property type="evidence" value="ECO:0007669"/>
    <property type="project" value="UniProtKB-UniPathway"/>
</dbReference>
<evidence type="ECO:0000259" key="10">
    <source>
        <dbReference type="Pfam" id="PF02775"/>
    </source>
</evidence>
<evidence type="ECO:0000256" key="4">
    <source>
        <dbReference type="ARBA" id="ARBA00013145"/>
    </source>
</evidence>
<dbReference type="NCBIfam" id="NF005760">
    <property type="entry name" value="PRK07586.1"/>
    <property type="match status" value="1"/>
</dbReference>